<feature type="compositionally biased region" description="Polar residues" evidence="2">
    <location>
        <begin position="527"/>
        <end position="539"/>
    </location>
</feature>
<dbReference type="GO" id="GO:0099572">
    <property type="term" value="C:postsynaptic specialization"/>
    <property type="evidence" value="ECO:0007669"/>
    <property type="project" value="TreeGrafter"/>
</dbReference>
<evidence type="ECO:0000256" key="1">
    <source>
        <dbReference type="ARBA" id="ARBA00008839"/>
    </source>
</evidence>
<dbReference type="AlphaFoldDB" id="A0A7K4IYA0"/>
<evidence type="ECO:0000313" key="3">
    <source>
        <dbReference type="EMBL" id="NWH58033.1"/>
    </source>
</evidence>
<dbReference type="GO" id="GO:0098978">
    <property type="term" value="C:glutamatergic synapse"/>
    <property type="evidence" value="ECO:0007669"/>
    <property type="project" value="TreeGrafter"/>
</dbReference>
<proteinExistence type="inferred from homology"/>
<dbReference type="PANTHER" id="PTHR12353">
    <property type="entry name" value="DISKS LARGE-ASSOCIATED PROTEIN DAP SAP90/PSD-95-ASSOCIATED PROTEIN"/>
    <property type="match status" value="1"/>
</dbReference>
<dbReference type="EMBL" id="VWPV01006558">
    <property type="protein sequence ID" value="NWH58033.1"/>
    <property type="molecule type" value="Genomic_DNA"/>
</dbReference>
<organism evidence="3 4">
    <name type="scientific">Geococcyx californianus</name>
    <name type="common">Greater roadrunner</name>
    <name type="synonym">Saurothera californiana</name>
    <dbReference type="NCBI Taxonomy" id="8947"/>
    <lineage>
        <taxon>Eukaryota</taxon>
        <taxon>Metazoa</taxon>
        <taxon>Chordata</taxon>
        <taxon>Craniata</taxon>
        <taxon>Vertebrata</taxon>
        <taxon>Euteleostomi</taxon>
        <taxon>Archelosauria</taxon>
        <taxon>Archosauria</taxon>
        <taxon>Dinosauria</taxon>
        <taxon>Saurischia</taxon>
        <taxon>Theropoda</taxon>
        <taxon>Coelurosauria</taxon>
        <taxon>Aves</taxon>
        <taxon>Neognathae</taxon>
        <taxon>Neoaves</taxon>
        <taxon>Otidimorphae</taxon>
        <taxon>Cuculiformes</taxon>
        <taxon>Neomorphidae</taxon>
        <taxon>Geococcyx</taxon>
    </lineage>
</organism>
<dbReference type="OrthoDB" id="10036956at2759"/>
<reference evidence="3 4" key="1">
    <citation type="submission" date="2019-09" db="EMBL/GenBank/DDBJ databases">
        <title>Bird 10,000 Genomes (B10K) Project - Family phase.</title>
        <authorList>
            <person name="Zhang G."/>
        </authorList>
    </citation>
    <scope>NUCLEOTIDE SEQUENCE [LARGE SCALE GENOMIC DNA]</scope>
    <source>
        <strain evidence="3">B10K-CU-031-07</strain>
        <tissue evidence="3">Muscle</tissue>
    </source>
</reference>
<protein>
    <submittedName>
        <fullName evidence="3">DLGP4 protein</fullName>
    </submittedName>
</protein>
<feature type="region of interest" description="Disordered" evidence="2">
    <location>
        <begin position="150"/>
        <end position="200"/>
    </location>
</feature>
<feature type="region of interest" description="Disordered" evidence="2">
    <location>
        <begin position="324"/>
        <end position="388"/>
    </location>
</feature>
<dbReference type="PANTHER" id="PTHR12353:SF19">
    <property type="entry name" value="DISKS LARGE-ASSOCIATED PROTEIN 4"/>
    <property type="match status" value="1"/>
</dbReference>
<feature type="compositionally biased region" description="Low complexity" evidence="2">
    <location>
        <begin position="378"/>
        <end position="388"/>
    </location>
</feature>
<feature type="non-terminal residue" evidence="3">
    <location>
        <position position="539"/>
    </location>
</feature>
<dbReference type="InterPro" id="IPR005026">
    <property type="entry name" value="SAPAP"/>
</dbReference>
<evidence type="ECO:0000256" key="2">
    <source>
        <dbReference type="SAM" id="MobiDB-lite"/>
    </source>
</evidence>
<sequence>MKGLGDNRSRHLSENLDSPQDSLYAPQDRNPYLLSPTDSFTMDPRFPAQNPLHGDCLLPLNNQISNSSTFPRIHYNSHFEVPDDNPFPSHAQATKINRLPANLLDQFEKQLPIHRDGFSTLQFQRSDAKHRSESPGRIRHLVHSVQKLFAKSQSLEGPTKGNMNGKKGADDAKQNRRSKSKDRAKTSEPKRRTRSNISGWWSSDDNLDSDTCSYRNPMGLMTLGRQPDHSQPKYFMHAYNTISEHMLKSSKSNNDLKVTPCTNIPINNDSNYIKRGSWSTLTLSHAREMCQKASATIDKALLKSKSCHQDLAYHYLQVPQGEWNNTLSRDKDSEIPCRRMRSGSYIKAMGDDDSEDSETSPKPSPKTAARRQSYLKATQQSLSEQSTTQSGLALLAGWQPQHSPSAAPAMGTPLTPPLSAGRSLDRLDSVEILLPPKFPTWEEEYNQISDSVNESSCINQLGEQFEAVCDSTYSEAESAAAEVLDLPLPSYFRSRSHSYLRAIQAGCSQEEDMGSVRSISPPPAGSLSGSRTLPTNSSE</sequence>
<dbReference type="Proteomes" id="UP000531151">
    <property type="component" value="Unassembled WGS sequence"/>
</dbReference>
<feature type="non-terminal residue" evidence="3">
    <location>
        <position position="1"/>
    </location>
</feature>
<dbReference type="GO" id="GO:0023052">
    <property type="term" value="P:signaling"/>
    <property type="evidence" value="ECO:0007669"/>
    <property type="project" value="InterPro"/>
</dbReference>
<keyword evidence="4" id="KW-1185">Reference proteome</keyword>
<feature type="region of interest" description="Disordered" evidence="2">
    <location>
        <begin position="1"/>
        <end position="45"/>
    </location>
</feature>
<gene>
    <name evidence="3" type="primary">Dlgap4</name>
    <name evidence="3" type="ORF">GEOCAL_R11227</name>
</gene>
<comment type="caution">
    <text evidence="3">The sequence shown here is derived from an EMBL/GenBank/DDBJ whole genome shotgun (WGS) entry which is preliminary data.</text>
</comment>
<feature type="compositionally biased region" description="Basic and acidic residues" evidence="2">
    <location>
        <begin position="1"/>
        <end position="14"/>
    </location>
</feature>
<feature type="compositionally biased region" description="Basic and acidic residues" evidence="2">
    <location>
        <begin position="181"/>
        <end position="190"/>
    </location>
</feature>
<feature type="region of interest" description="Disordered" evidence="2">
    <location>
        <begin position="400"/>
        <end position="422"/>
    </location>
</feature>
<comment type="similarity">
    <text evidence="1">Belongs to the SAPAP family.</text>
</comment>
<feature type="compositionally biased region" description="Basic and acidic residues" evidence="2">
    <location>
        <begin position="328"/>
        <end position="337"/>
    </location>
</feature>
<dbReference type="GO" id="GO:0060090">
    <property type="term" value="F:molecular adaptor activity"/>
    <property type="evidence" value="ECO:0007669"/>
    <property type="project" value="TreeGrafter"/>
</dbReference>
<name>A0A7K4IYA0_GEOCA</name>
<feature type="region of interest" description="Disordered" evidence="2">
    <location>
        <begin position="510"/>
        <end position="539"/>
    </location>
</feature>
<evidence type="ECO:0000313" key="4">
    <source>
        <dbReference type="Proteomes" id="UP000531151"/>
    </source>
</evidence>
<accession>A0A7K4IYA0</accession>